<name>A0A1E3HCM2_9TREE</name>
<dbReference type="OrthoDB" id="2581252at2759"/>
<dbReference type="Gene3D" id="1.10.287.2900">
    <property type="match status" value="2"/>
</dbReference>
<dbReference type="PROSITE" id="PS51808">
    <property type="entry name" value="CHCH"/>
    <property type="match status" value="1"/>
</dbReference>
<protein>
    <recommendedName>
        <fullName evidence="1">IMS import disulfide relay-system CHCH-CHCH-like Cx9C domain-containing protein</fullName>
    </recommendedName>
</protein>
<proteinExistence type="predicted"/>
<dbReference type="PANTHER" id="PTHR47106">
    <property type="entry name" value="COILED-COIL-HELIX-COILED-COIL-HELIX DOMAIN-CONTAINING PROTEIN 5"/>
    <property type="match status" value="1"/>
</dbReference>
<dbReference type="Pfam" id="PF16860">
    <property type="entry name" value="CX9C"/>
    <property type="match status" value="1"/>
</dbReference>
<keyword evidence="3" id="KW-1185">Reference proteome</keyword>
<accession>A0A1E3HCM2</accession>
<comment type="caution">
    <text evidence="2">The sequence shown here is derived from an EMBL/GenBank/DDBJ whole genome shotgun (WGS) entry which is preliminary data.</text>
</comment>
<organism evidence="2 3">
    <name type="scientific">Cryptococcus amylolentus CBS 6039</name>
    <dbReference type="NCBI Taxonomy" id="1295533"/>
    <lineage>
        <taxon>Eukaryota</taxon>
        <taxon>Fungi</taxon>
        <taxon>Dikarya</taxon>
        <taxon>Basidiomycota</taxon>
        <taxon>Agaricomycotina</taxon>
        <taxon>Tremellomycetes</taxon>
        <taxon>Tremellales</taxon>
        <taxon>Cryptococcaceae</taxon>
        <taxon>Cryptococcus</taxon>
    </lineage>
</organism>
<dbReference type="GO" id="GO:0045333">
    <property type="term" value="P:cellular respiration"/>
    <property type="evidence" value="ECO:0007669"/>
    <property type="project" value="TreeGrafter"/>
</dbReference>
<evidence type="ECO:0000313" key="3">
    <source>
        <dbReference type="Proteomes" id="UP000094065"/>
    </source>
</evidence>
<dbReference type="AlphaFoldDB" id="A0A1E3HCM2"/>
<dbReference type="GO" id="GO:0005758">
    <property type="term" value="C:mitochondrial intermembrane space"/>
    <property type="evidence" value="ECO:0007669"/>
    <property type="project" value="TreeGrafter"/>
</dbReference>
<feature type="domain" description="IMS import disulfide relay-system CHCH-CHCH-like Cx9C" evidence="1">
    <location>
        <begin position="7"/>
        <end position="48"/>
    </location>
</feature>
<dbReference type="GeneID" id="30158855"/>
<dbReference type="InterPro" id="IPR052848">
    <property type="entry name" value="CHCH_domain-containing_protein"/>
</dbReference>
<dbReference type="Proteomes" id="UP000094065">
    <property type="component" value="Unassembled WGS sequence"/>
</dbReference>
<dbReference type="EMBL" id="AWGJ01000012">
    <property type="protein sequence ID" value="ODN74083.1"/>
    <property type="molecule type" value="Genomic_DNA"/>
</dbReference>
<dbReference type="RefSeq" id="XP_018989945.1">
    <property type="nucleotide sequence ID" value="XM_019142302.1"/>
</dbReference>
<gene>
    <name evidence="2" type="ORF">L202_07546</name>
</gene>
<dbReference type="InterPro" id="IPR031731">
    <property type="entry name" value="CX9C"/>
</dbReference>
<dbReference type="PANTHER" id="PTHR47106:SF1">
    <property type="entry name" value="COILED-COIL-HELIX-COILED-COIL-HELIX DOMAIN-CONTAINING PROTEIN 5"/>
    <property type="match status" value="1"/>
</dbReference>
<evidence type="ECO:0000259" key="1">
    <source>
        <dbReference type="Pfam" id="PF16860"/>
    </source>
</evidence>
<reference evidence="2 3" key="1">
    <citation type="submission" date="2016-06" db="EMBL/GenBank/DDBJ databases">
        <title>Evolution of pathogenesis and genome organization in the Tremellales.</title>
        <authorList>
            <person name="Cuomo C."/>
            <person name="Litvintseva A."/>
            <person name="Heitman J."/>
            <person name="Chen Y."/>
            <person name="Sun S."/>
            <person name="Springer D."/>
            <person name="Dromer F."/>
            <person name="Young S."/>
            <person name="Zeng Q."/>
            <person name="Chapman S."/>
            <person name="Gujja S."/>
            <person name="Saif S."/>
            <person name="Birren B."/>
        </authorList>
    </citation>
    <scope>NUCLEOTIDE SEQUENCE [LARGE SCALE GENOMIC DNA]</scope>
    <source>
        <strain evidence="2 3">CBS 6039</strain>
    </source>
</reference>
<evidence type="ECO:0000313" key="2">
    <source>
        <dbReference type="EMBL" id="ODN74083.1"/>
    </source>
</evidence>
<sequence>MDLSYNVVAANCAEQMAKYQECVLNNQAGDWNSICRPQGQALAACADNAYDPCIETGLARIADNLPSSVPHLAELKASCSEQIMAYRQCLDRHGAQSDEVIGEKCGGLMKSLWECTEKTVAGIEAREGGPKLV</sequence>